<protein>
    <submittedName>
        <fullName evidence="2">Uncharacterized protein</fullName>
    </submittedName>
</protein>
<gene>
    <name evidence="2" type="ORF">Tcan_13414</name>
    <name evidence="3" type="ORF">TCNE_LOCUS6232</name>
</gene>
<dbReference type="EMBL" id="JPKZ01002088">
    <property type="protein sequence ID" value="KHN78514.1"/>
    <property type="molecule type" value="Genomic_DNA"/>
</dbReference>
<evidence type="ECO:0000313" key="4">
    <source>
        <dbReference type="Proteomes" id="UP000031036"/>
    </source>
</evidence>
<evidence type="ECO:0000256" key="1">
    <source>
        <dbReference type="SAM" id="SignalP"/>
    </source>
</evidence>
<keyword evidence="4" id="KW-1185">Reference proteome</keyword>
<reference evidence="2 4" key="1">
    <citation type="submission" date="2014-11" db="EMBL/GenBank/DDBJ databases">
        <title>Genetic blueprint of the zoonotic pathogen Toxocara canis.</title>
        <authorList>
            <person name="Zhu X.-Q."/>
            <person name="Korhonen P.K."/>
            <person name="Cai H."/>
            <person name="Young N.D."/>
            <person name="Nejsum P."/>
            <person name="von Samson-Himmelstjerna G."/>
            <person name="Boag P.R."/>
            <person name="Tan P."/>
            <person name="Li Q."/>
            <person name="Min J."/>
            <person name="Yang Y."/>
            <person name="Wang X."/>
            <person name="Fang X."/>
            <person name="Hall R.S."/>
            <person name="Hofmann A."/>
            <person name="Sternberg P.W."/>
            <person name="Jex A.R."/>
            <person name="Gasser R.B."/>
        </authorList>
    </citation>
    <scope>NUCLEOTIDE SEQUENCE [LARGE SCALE GENOMIC DNA]</scope>
    <source>
        <strain evidence="2">PN_DK_2014</strain>
    </source>
</reference>
<organism evidence="2 4">
    <name type="scientific">Toxocara canis</name>
    <name type="common">Canine roundworm</name>
    <dbReference type="NCBI Taxonomy" id="6265"/>
    <lineage>
        <taxon>Eukaryota</taxon>
        <taxon>Metazoa</taxon>
        <taxon>Ecdysozoa</taxon>
        <taxon>Nematoda</taxon>
        <taxon>Chromadorea</taxon>
        <taxon>Rhabditida</taxon>
        <taxon>Spirurina</taxon>
        <taxon>Ascaridomorpha</taxon>
        <taxon>Ascaridoidea</taxon>
        <taxon>Toxocaridae</taxon>
        <taxon>Toxocara</taxon>
    </lineage>
</organism>
<proteinExistence type="predicted"/>
<feature type="signal peptide" evidence="1">
    <location>
        <begin position="1"/>
        <end position="22"/>
    </location>
</feature>
<keyword evidence="1" id="KW-0732">Signal</keyword>
<name>A0A0B2VAL9_TOXCA</name>
<reference evidence="3" key="2">
    <citation type="submission" date="2018-11" db="EMBL/GenBank/DDBJ databases">
        <authorList>
            <consortium name="Pathogen Informatics"/>
        </authorList>
    </citation>
    <scope>NUCLEOTIDE SEQUENCE [LARGE SCALE GENOMIC DNA]</scope>
</reference>
<dbReference type="Proteomes" id="UP000031036">
    <property type="component" value="Unassembled WGS sequence"/>
</dbReference>
<evidence type="ECO:0000313" key="2">
    <source>
        <dbReference type="EMBL" id="KHN78514.1"/>
    </source>
</evidence>
<dbReference type="AlphaFoldDB" id="A0A0B2VAL9"/>
<accession>A0A0B2VAL9</accession>
<feature type="chain" id="PRO_5008827469" evidence="1">
    <location>
        <begin position="23"/>
        <end position="79"/>
    </location>
</feature>
<sequence>MVLKLIVLALIAFLLPFKGVTGDLLSDLELLQSGQIPSRILANNREFLRGYNMHNLNMLASLSRYNSFMERHGDNFSPR</sequence>
<evidence type="ECO:0000313" key="3">
    <source>
        <dbReference type="EMBL" id="VDM37535.1"/>
    </source>
</evidence>
<dbReference type="EMBL" id="UYWY01019458">
    <property type="protein sequence ID" value="VDM37535.1"/>
    <property type="molecule type" value="Genomic_DNA"/>
</dbReference>
<dbReference type="OrthoDB" id="5825432at2759"/>